<gene>
    <name evidence="1" type="ORF">PV383_38190</name>
</gene>
<dbReference type="InterPro" id="IPR010982">
    <property type="entry name" value="Lambda_DNA-bd_dom_sf"/>
</dbReference>
<comment type="caution">
    <text evidence="1">The sequence shown here is derived from an EMBL/GenBank/DDBJ whole genome shotgun (WGS) entry which is preliminary data.</text>
</comment>
<reference evidence="1 2" key="1">
    <citation type="journal article" date="2023" name="Microb. Genom.">
        <title>Mesoterricola silvestris gen. nov., sp. nov., Mesoterricola sediminis sp. nov., Geothrix oryzae sp. nov., Geothrix edaphica sp. nov., Geothrix rubra sp. nov., and Geothrix limicola sp. nov., six novel members of Acidobacteriota isolated from soils.</title>
        <authorList>
            <person name="Weisberg A.J."/>
            <person name="Pearce E."/>
            <person name="Kramer C.G."/>
            <person name="Chang J.H."/>
            <person name="Clarke C.R."/>
        </authorList>
    </citation>
    <scope>NUCLEOTIDE SEQUENCE [LARGE SCALE GENOMIC DNA]</scope>
    <source>
        <strain evidence="1 2">NE20-4-1</strain>
    </source>
</reference>
<accession>A0ABU4N0R7</accession>
<dbReference type="RefSeq" id="WP_193381981.1">
    <property type="nucleotide sequence ID" value="NZ_JABXWF010000041.1"/>
</dbReference>
<dbReference type="Gene3D" id="1.10.260.40">
    <property type="entry name" value="lambda repressor-like DNA-binding domains"/>
    <property type="match status" value="1"/>
</dbReference>
<sequence>MDGYPGGALPPVRRFAAELRRLRIAAGDPQLKTIAARAQCSQATVSEALNGRRLPSETVTRRLVVALGGDWAHWKELWRLVRTELDELKHHMPEAPPRTLRADMVSYPDAPSFYRAAAAAIRAARREIRLTYVRVHPPGQWLNAEADAYYKTVLEWAKEHADGSASVRRIIGVPERDGVPVPSYLAWLREHQAEVRDVYAYEARVMSWNNSCSWHNTGLLDDSVTFLSFSGAGRQQLAGLSVENPVFLAHYASIFDQSWGALQPLDEYVARQGPDPSPSPGAPST</sequence>
<dbReference type="Proteomes" id="UP001282474">
    <property type="component" value="Unassembled WGS sequence"/>
</dbReference>
<dbReference type="Pfam" id="PF13560">
    <property type="entry name" value="HTH_31"/>
    <property type="match status" value="1"/>
</dbReference>
<name>A0ABU4N0R7_9ACTN</name>
<evidence type="ECO:0000313" key="1">
    <source>
        <dbReference type="EMBL" id="MDX3042967.1"/>
    </source>
</evidence>
<evidence type="ECO:0000313" key="2">
    <source>
        <dbReference type="Proteomes" id="UP001282474"/>
    </source>
</evidence>
<organism evidence="1 2">
    <name type="scientific">Streptomyces caniscabiei</name>
    <dbReference type="NCBI Taxonomy" id="2746961"/>
    <lineage>
        <taxon>Bacteria</taxon>
        <taxon>Bacillati</taxon>
        <taxon>Actinomycetota</taxon>
        <taxon>Actinomycetes</taxon>
        <taxon>Kitasatosporales</taxon>
        <taxon>Streptomycetaceae</taxon>
        <taxon>Streptomyces</taxon>
    </lineage>
</organism>
<dbReference type="SUPFAM" id="SSF47413">
    <property type="entry name" value="lambda repressor-like DNA-binding domains"/>
    <property type="match status" value="1"/>
</dbReference>
<keyword evidence="2" id="KW-1185">Reference proteome</keyword>
<proteinExistence type="predicted"/>
<dbReference type="EMBL" id="JARAWJ010000044">
    <property type="protein sequence ID" value="MDX3042967.1"/>
    <property type="molecule type" value="Genomic_DNA"/>
</dbReference>
<protein>
    <submittedName>
        <fullName evidence="1">Helix-turn-helix transcriptional regulator</fullName>
    </submittedName>
</protein>